<evidence type="ECO:0000313" key="3">
    <source>
        <dbReference type="EMBL" id="JAG48664.1"/>
    </source>
</evidence>
<reference evidence="2" key="1">
    <citation type="journal article" date="2014" name="PLoS ONE">
        <title>Transcriptome-Based Identification of ABC Transporters in the Western Tarnished Plant Bug Lygus hesperus.</title>
        <authorList>
            <person name="Hull J.J."/>
            <person name="Chaney K."/>
            <person name="Geib S.M."/>
            <person name="Fabrick J.A."/>
            <person name="Brent C.S."/>
            <person name="Walsh D."/>
            <person name="Lavine L.C."/>
        </authorList>
    </citation>
    <scope>NUCLEOTIDE SEQUENCE</scope>
</reference>
<name>A0A0A9XRQ7_LYGHE</name>
<dbReference type="GO" id="GO:0016740">
    <property type="term" value="F:transferase activity"/>
    <property type="evidence" value="ECO:0007669"/>
    <property type="project" value="UniProtKB-KW"/>
</dbReference>
<feature type="compositionally biased region" description="Basic and acidic residues" evidence="1">
    <location>
        <begin position="152"/>
        <end position="173"/>
    </location>
</feature>
<feature type="region of interest" description="Disordered" evidence="1">
    <location>
        <begin position="151"/>
        <end position="173"/>
    </location>
</feature>
<protein>
    <submittedName>
        <fullName evidence="2">Octanoyltransferase</fullName>
    </submittedName>
</protein>
<accession>A0A0A9XRQ7</accession>
<organism evidence="2">
    <name type="scientific">Lygus hesperus</name>
    <name type="common">Western plant bug</name>
    <dbReference type="NCBI Taxonomy" id="30085"/>
    <lineage>
        <taxon>Eukaryota</taxon>
        <taxon>Metazoa</taxon>
        <taxon>Ecdysozoa</taxon>
        <taxon>Arthropoda</taxon>
        <taxon>Hexapoda</taxon>
        <taxon>Insecta</taxon>
        <taxon>Pterygota</taxon>
        <taxon>Neoptera</taxon>
        <taxon>Paraneoptera</taxon>
        <taxon>Hemiptera</taxon>
        <taxon>Heteroptera</taxon>
        <taxon>Panheteroptera</taxon>
        <taxon>Cimicomorpha</taxon>
        <taxon>Miridae</taxon>
        <taxon>Mirini</taxon>
        <taxon>Lygus</taxon>
    </lineage>
</organism>
<sequence length="401" mass="46041">VHDERTCRKIIAKAGPRNWYFESSRSPSNVSEFEIMLGNERVLCQAHVVTQCPRISNSQQWRPSIRIGSKGLTSLHRESKWMIGIGNVTVYCNSSDKQGCPTIKGISESGEWISTKKIATFGASVSGTFLICHAVTIQLCPKLTGGNSWHSKTKETDSFNKNRNEISEYESENDRRGSTEYIHVIPDIMDVEGHDFNSTENNTNDIQNMDGQELKYLDRKTNPKRWVLTLRDAKMYCNNQDQRKCPKIKAGVWILHDSAIPIGGKWSVFWKGMNISCHERNCGQYHQAQDGRSRMSNDRGDDLEDDDHYLKTTERIGLGREDYVPDEKGSVQYHPVPRRMRRFRKQNGQIEIYCDSVILKKCADVEGGSNWMEVKYTFTAPNNTRWIIQLKNRSYTATHVM</sequence>
<evidence type="ECO:0000256" key="1">
    <source>
        <dbReference type="SAM" id="MobiDB-lite"/>
    </source>
</evidence>
<feature type="non-terminal residue" evidence="2">
    <location>
        <position position="1"/>
    </location>
</feature>
<dbReference type="EMBL" id="GBHO01021278">
    <property type="protein sequence ID" value="JAG22326.1"/>
    <property type="molecule type" value="Transcribed_RNA"/>
</dbReference>
<proteinExistence type="predicted"/>
<evidence type="ECO:0000313" key="2">
    <source>
        <dbReference type="EMBL" id="JAG22326.1"/>
    </source>
</evidence>
<reference evidence="3" key="3">
    <citation type="submission" date="2014-09" db="EMBL/GenBank/DDBJ databases">
        <authorList>
            <person name="Magalhaes I.L.F."/>
            <person name="Oliveira U."/>
            <person name="Santos F.R."/>
            <person name="Vidigal T.H.D.A."/>
            <person name="Brescovit A.D."/>
            <person name="Santos A.J."/>
        </authorList>
    </citation>
    <scope>NUCLEOTIDE SEQUENCE</scope>
</reference>
<keyword evidence="2" id="KW-0808">Transferase</keyword>
<dbReference type="EMBL" id="GBRD01017163">
    <property type="protein sequence ID" value="JAG48664.1"/>
    <property type="molecule type" value="Transcribed_RNA"/>
</dbReference>
<feature type="region of interest" description="Disordered" evidence="1">
    <location>
        <begin position="287"/>
        <end position="306"/>
    </location>
</feature>
<feature type="compositionally biased region" description="Basic and acidic residues" evidence="1">
    <location>
        <begin position="289"/>
        <end position="300"/>
    </location>
</feature>
<dbReference type="AlphaFoldDB" id="A0A0A9XRQ7"/>
<reference evidence="2" key="2">
    <citation type="submission" date="2014-07" db="EMBL/GenBank/DDBJ databases">
        <authorList>
            <person name="Hull J."/>
        </authorList>
    </citation>
    <scope>NUCLEOTIDE SEQUENCE</scope>
</reference>
<gene>
    <name evidence="2" type="primary">lipB_2</name>
    <name evidence="2" type="ORF">CM83_100034</name>
</gene>